<dbReference type="RefSeq" id="WP_378250177.1">
    <property type="nucleotide sequence ID" value="NZ_JBHSKF010000015.1"/>
</dbReference>
<evidence type="ECO:0000313" key="3">
    <source>
        <dbReference type="EMBL" id="MFC5290292.1"/>
    </source>
</evidence>
<keyword evidence="4" id="KW-1185">Reference proteome</keyword>
<accession>A0ABW0ESI6</accession>
<proteinExistence type="predicted"/>
<dbReference type="Proteomes" id="UP001596157">
    <property type="component" value="Unassembled WGS sequence"/>
</dbReference>
<evidence type="ECO:0000256" key="1">
    <source>
        <dbReference type="SAM" id="MobiDB-lite"/>
    </source>
</evidence>
<feature type="domain" description="M23ase beta-sheet core" evidence="2">
    <location>
        <begin position="8"/>
        <end position="76"/>
    </location>
</feature>
<gene>
    <name evidence="3" type="ORF">ACFPM7_24835</name>
</gene>
<dbReference type="InterPro" id="IPR050570">
    <property type="entry name" value="Cell_wall_metabolism_enzyme"/>
</dbReference>
<dbReference type="Pfam" id="PF01551">
    <property type="entry name" value="Peptidase_M23"/>
    <property type="match status" value="1"/>
</dbReference>
<feature type="compositionally biased region" description="Basic residues" evidence="1">
    <location>
        <begin position="95"/>
        <end position="105"/>
    </location>
</feature>
<protein>
    <submittedName>
        <fullName evidence="3">M23 family metallopeptidase</fullName>
        <ecNumber evidence="3">3.4.-.-</ecNumber>
    </submittedName>
</protein>
<organism evidence="3 4">
    <name type="scientific">Actinokineospora guangxiensis</name>
    <dbReference type="NCBI Taxonomy" id="1490288"/>
    <lineage>
        <taxon>Bacteria</taxon>
        <taxon>Bacillati</taxon>
        <taxon>Actinomycetota</taxon>
        <taxon>Actinomycetes</taxon>
        <taxon>Pseudonocardiales</taxon>
        <taxon>Pseudonocardiaceae</taxon>
        <taxon>Actinokineospora</taxon>
    </lineage>
</organism>
<reference evidence="4" key="1">
    <citation type="journal article" date="2019" name="Int. J. Syst. Evol. Microbiol.">
        <title>The Global Catalogue of Microorganisms (GCM) 10K type strain sequencing project: providing services to taxonomists for standard genome sequencing and annotation.</title>
        <authorList>
            <consortium name="The Broad Institute Genomics Platform"/>
            <consortium name="The Broad Institute Genome Sequencing Center for Infectious Disease"/>
            <person name="Wu L."/>
            <person name="Ma J."/>
        </authorList>
    </citation>
    <scope>NUCLEOTIDE SEQUENCE [LARGE SCALE GENOMIC DNA]</scope>
    <source>
        <strain evidence="4">CCUG 59778</strain>
    </source>
</reference>
<dbReference type="EMBL" id="JBHSKF010000015">
    <property type="protein sequence ID" value="MFC5290292.1"/>
    <property type="molecule type" value="Genomic_DNA"/>
</dbReference>
<feature type="region of interest" description="Disordered" evidence="1">
    <location>
        <begin position="77"/>
        <end position="112"/>
    </location>
</feature>
<dbReference type="InterPro" id="IPR011055">
    <property type="entry name" value="Dup_hybrid_motif"/>
</dbReference>
<dbReference type="Gene3D" id="2.70.70.10">
    <property type="entry name" value="Glucose Permease (Domain IIA)"/>
    <property type="match status" value="1"/>
</dbReference>
<dbReference type="PANTHER" id="PTHR21666:SF270">
    <property type="entry name" value="MUREIN HYDROLASE ACTIVATOR ENVC"/>
    <property type="match status" value="1"/>
</dbReference>
<dbReference type="InterPro" id="IPR016047">
    <property type="entry name" value="M23ase_b-sheet_dom"/>
</dbReference>
<dbReference type="EC" id="3.4.-.-" evidence="3"/>
<keyword evidence="3" id="KW-0378">Hydrolase</keyword>
<dbReference type="CDD" id="cd12797">
    <property type="entry name" value="M23_peptidase"/>
    <property type="match status" value="1"/>
</dbReference>
<dbReference type="GO" id="GO:0016787">
    <property type="term" value="F:hydrolase activity"/>
    <property type="evidence" value="ECO:0007669"/>
    <property type="project" value="UniProtKB-KW"/>
</dbReference>
<evidence type="ECO:0000313" key="4">
    <source>
        <dbReference type="Proteomes" id="UP001596157"/>
    </source>
</evidence>
<dbReference type="PANTHER" id="PTHR21666">
    <property type="entry name" value="PEPTIDASE-RELATED"/>
    <property type="match status" value="1"/>
</dbReference>
<feature type="compositionally biased region" description="Polar residues" evidence="1">
    <location>
        <begin position="81"/>
        <end position="93"/>
    </location>
</feature>
<name>A0ABW0ESI6_9PSEU</name>
<sequence length="146" mass="15189">MVVDVVSGGLAYGGCVVVTHGDGTMTRYAHLATMARGAGESMAVSRGTRIGTVGGSGGHYAPHLHYQQIAAGGAIDASPTVEGSLSPLGTPTTRPARRPSVRSQRHNATLSTRDAVDPDLREVRSIAEHHGVLGVPAMRRSPQVRM</sequence>
<comment type="caution">
    <text evidence="3">The sequence shown here is derived from an EMBL/GenBank/DDBJ whole genome shotgun (WGS) entry which is preliminary data.</text>
</comment>
<evidence type="ECO:0000259" key="2">
    <source>
        <dbReference type="Pfam" id="PF01551"/>
    </source>
</evidence>
<dbReference type="SUPFAM" id="SSF51261">
    <property type="entry name" value="Duplicated hybrid motif"/>
    <property type="match status" value="1"/>
</dbReference>